<reference evidence="2 3" key="1">
    <citation type="submission" date="2019-07" db="EMBL/GenBank/DDBJ databases">
        <title>Draft genome assembly of a fouling barnacle, Amphibalanus amphitrite (Darwin, 1854): The first reference genome for Thecostraca.</title>
        <authorList>
            <person name="Kim W."/>
        </authorList>
    </citation>
    <scope>NUCLEOTIDE SEQUENCE [LARGE SCALE GENOMIC DNA]</scope>
    <source>
        <strain evidence="2">SNU_AA5</strain>
        <tissue evidence="2">Soma without cirri and trophi</tissue>
    </source>
</reference>
<name>A0A6A4WGH1_AMPAM</name>
<proteinExistence type="predicted"/>
<evidence type="ECO:0000313" key="2">
    <source>
        <dbReference type="EMBL" id="KAF0302740.1"/>
    </source>
</evidence>
<feature type="region of interest" description="Disordered" evidence="1">
    <location>
        <begin position="234"/>
        <end position="279"/>
    </location>
</feature>
<feature type="compositionally biased region" description="Basic and acidic residues" evidence="1">
    <location>
        <begin position="264"/>
        <end position="277"/>
    </location>
</feature>
<feature type="compositionally biased region" description="Pro residues" evidence="1">
    <location>
        <begin position="237"/>
        <end position="254"/>
    </location>
</feature>
<dbReference type="OrthoDB" id="9978677at2759"/>
<evidence type="ECO:0000256" key="1">
    <source>
        <dbReference type="SAM" id="MobiDB-lite"/>
    </source>
</evidence>
<dbReference type="Proteomes" id="UP000440578">
    <property type="component" value="Unassembled WGS sequence"/>
</dbReference>
<accession>A0A6A4WGH1</accession>
<dbReference type="InterPro" id="IPR047543">
    <property type="entry name" value="Bbox1_RNF31-like"/>
</dbReference>
<organism evidence="2 3">
    <name type="scientific">Amphibalanus amphitrite</name>
    <name type="common">Striped barnacle</name>
    <name type="synonym">Balanus amphitrite</name>
    <dbReference type="NCBI Taxonomy" id="1232801"/>
    <lineage>
        <taxon>Eukaryota</taxon>
        <taxon>Metazoa</taxon>
        <taxon>Ecdysozoa</taxon>
        <taxon>Arthropoda</taxon>
        <taxon>Crustacea</taxon>
        <taxon>Multicrustacea</taxon>
        <taxon>Cirripedia</taxon>
        <taxon>Thoracica</taxon>
        <taxon>Thoracicalcarea</taxon>
        <taxon>Balanomorpha</taxon>
        <taxon>Balanoidea</taxon>
        <taxon>Balanidae</taxon>
        <taxon>Amphibalaninae</taxon>
        <taxon>Amphibalanus</taxon>
    </lineage>
</organism>
<comment type="caution">
    <text evidence="2">The sequence shown here is derived from an EMBL/GenBank/DDBJ whole genome shotgun (WGS) entry which is preliminary data.</text>
</comment>
<keyword evidence="3" id="KW-1185">Reference proteome</keyword>
<dbReference type="EMBL" id="VIIS01001020">
    <property type="protein sequence ID" value="KAF0302740.1"/>
    <property type="molecule type" value="Genomic_DNA"/>
</dbReference>
<feature type="region of interest" description="Disordered" evidence="1">
    <location>
        <begin position="153"/>
        <end position="181"/>
    </location>
</feature>
<gene>
    <name evidence="2" type="ORF">FJT64_025186</name>
</gene>
<sequence length="341" mass="37572">MFNQQWRDFLVAQQLINDNYQTRNRQESRALLPATAQVPADIQDFQFLPDRLKIFVTVGRGGWAAALTALPDLELQQLGVQLLPPAPVLHLPPAPAPSVQYAGSSLISAESQQTIDEIESLPYLHQLLTPSPRPLPLSPSCLPELPDLDSILGRSSSANWPEASTEPSETDSDDEYQGSGNAKDRAHCDLCGGSASAVRCDRCSGQVFCLSCDDMYHRHPKRSAHVRKAVDSIQRPFRPPLPPKSDLQPPVPPPRRNKRFGLFGKKEQSPALPRKESASGVMGSLKRFMGVRPLPPPPTQKGMYRRVAGISDRWLLLRSLPLWSALLSRDASNSVKDVTAV</sequence>
<evidence type="ECO:0000313" key="3">
    <source>
        <dbReference type="Proteomes" id="UP000440578"/>
    </source>
</evidence>
<dbReference type="AlphaFoldDB" id="A0A6A4WGH1"/>
<dbReference type="CDD" id="cd19815">
    <property type="entry name" value="Bbox1_HOIP"/>
    <property type="match status" value="1"/>
</dbReference>
<protein>
    <submittedName>
        <fullName evidence="2">Uncharacterized protein</fullName>
    </submittedName>
</protein>